<evidence type="ECO:0000313" key="2">
    <source>
        <dbReference type="EMBL" id="CUG94035.1"/>
    </source>
</evidence>
<gene>
    <name evidence="2" type="ORF">BSAL_46170</name>
</gene>
<evidence type="ECO:0000256" key="1">
    <source>
        <dbReference type="SAM" id="MobiDB-lite"/>
    </source>
</evidence>
<dbReference type="InterPro" id="IPR036322">
    <property type="entry name" value="WD40_repeat_dom_sf"/>
</dbReference>
<dbReference type="AlphaFoldDB" id="A0A0S4JR70"/>
<name>A0A0S4JR70_BODSA</name>
<dbReference type="VEuPathDB" id="TriTrypDB:BSAL_46170"/>
<feature type="compositionally biased region" description="Polar residues" evidence="1">
    <location>
        <begin position="197"/>
        <end position="214"/>
    </location>
</feature>
<organism evidence="2 3">
    <name type="scientific">Bodo saltans</name>
    <name type="common">Flagellated protozoan</name>
    <dbReference type="NCBI Taxonomy" id="75058"/>
    <lineage>
        <taxon>Eukaryota</taxon>
        <taxon>Discoba</taxon>
        <taxon>Euglenozoa</taxon>
        <taxon>Kinetoplastea</taxon>
        <taxon>Metakinetoplastina</taxon>
        <taxon>Eubodonida</taxon>
        <taxon>Bodonidae</taxon>
        <taxon>Bodo</taxon>
    </lineage>
</organism>
<feature type="compositionally biased region" description="Basic and acidic residues" evidence="1">
    <location>
        <begin position="294"/>
        <end position="303"/>
    </location>
</feature>
<feature type="region of interest" description="Disordered" evidence="1">
    <location>
        <begin position="290"/>
        <end position="331"/>
    </location>
</feature>
<evidence type="ECO:0000313" key="3">
    <source>
        <dbReference type="Proteomes" id="UP000051952"/>
    </source>
</evidence>
<dbReference type="EMBL" id="CYKH01002219">
    <property type="protein sequence ID" value="CUG94035.1"/>
    <property type="molecule type" value="Genomic_DNA"/>
</dbReference>
<dbReference type="SUPFAM" id="SSF50978">
    <property type="entry name" value="WD40 repeat-like"/>
    <property type="match status" value="1"/>
</dbReference>
<dbReference type="OMA" id="VHVLTIH"/>
<feature type="region of interest" description="Disordered" evidence="1">
    <location>
        <begin position="183"/>
        <end position="214"/>
    </location>
</feature>
<dbReference type="OrthoDB" id="272826at2759"/>
<dbReference type="Proteomes" id="UP000051952">
    <property type="component" value="Unassembled WGS sequence"/>
</dbReference>
<reference evidence="3" key="1">
    <citation type="submission" date="2015-09" db="EMBL/GenBank/DDBJ databases">
        <authorList>
            <consortium name="Pathogen Informatics"/>
        </authorList>
    </citation>
    <scope>NUCLEOTIDE SEQUENCE [LARGE SCALE GENOMIC DNA]</scope>
    <source>
        <strain evidence="3">Lake Konstanz</strain>
    </source>
</reference>
<accession>A0A0S4JR70</accession>
<sequence length="561" mass="60317">MPKHTPDDPSRAWKSLFLPLGTTERVVFSSFYTPVSSSLNVVHVANDADTQRESLLCVMEDQTVSIFDLSNGDTGPAKVSSFTAAREMKVPLDGSEPVVATCAALIPIALAHVNQHQTNTVVTPTNADGGNEEAPDSILRGVVGSSNGRVDVFMGKTYAFGFPAHKCPVAHVQALYVGESATPTAHPDGKSIGGNVVPTSSTNSRQADSANRVGSSSTAQHDFLSSISSALGFVTMGVDGVVFIWRRRSDGFRREKLVEPSLLSKCHAIHAALPGRCEPIQVLTFDNDSCTNEPSERGSHTNPRDPLYSPSHTESSFGRDPNHPSSGGVKELMPRGYRLHPSLIFSGGNGFSNTIKVRSCETMKEVEEDISLDGVFTRTSAITVDGGICIVAREKVVYAIDYVQRTCKRIFTATSCVKHLTARMPLAVAGCESGKVYVVNASIGVVLGTCYTYSAAPVISLSFVYSALMIAVVDDTKCVEIFLLPESYLRHPAYKRVCTFDANVLASTDVLQKYVALQECSTGAGTAAVARSAVAEEQLLLARLVVPEEVTRYLRVHHRVL</sequence>
<keyword evidence="3" id="KW-1185">Reference proteome</keyword>
<evidence type="ECO:0008006" key="4">
    <source>
        <dbReference type="Google" id="ProtNLM"/>
    </source>
</evidence>
<protein>
    <recommendedName>
        <fullName evidence="4">WD40 repeat-containing protein</fullName>
    </recommendedName>
</protein>
<proteinExistence type="predicted"/>